<dbReference type="InterPro" id="IPR025983">
    <property type="entry name" value="Cys_rich_CPCC"/>
</dbReference>
<proteinExistence type="predicted"/>
<keyword evidence="3" id="KW-1185">Reference proteome</keyword>
<sequence>MRKTCPCCGYITLESEIHDICKISFYNNYIS</sequence>
<dbReference type="Proteomes" id="UP000319432">
    <property type="component" value="Chromosome"/>
</dbReference>
<protein>
    <recommendedName>
        <fullName evidence="1">Cysteine-rich CPCC domain-containing protein</fullName>
    </recommendedName>
</protein>
<name>A0A518V891_BRELA</name>
<evidence type="ECO:0000313" key="2">
    <source>
        <dbReference type="EMBL" id="QDX93226.1"/>
    </source>
</evidence>
<dbReference type="EMBL" id="CP033464">
    <property type="protein sequence ID" value="QDX93226.1"/>
    <property type="molecule type" value="Genomic_DNA"/>
</dbReference>
<evidence type="ECO:0000313" key="3">
    <source>
        <dbReference type="Proteomes" id="UP000319432"/>
    </source>
</evidence>
<dbReference type="AlphaFoldDB" id="A0A518V891"/>
<gene>
    <name evidence="2" type="ORF">EEL30_13495</name>
</gene>
<reference evidence="2 3" key="1">
    <citation type="submission" date="2018-11" db="EMBL/GenBank/DDBJ databases">
        <title>Phylogenetic determinants of toxin gene distribution in genomes of Brevibacillus laterosporus.</title>
        <authorList>
            <person name="Glare T.R."/>
            <person name="Durrant A."/>
            <person name="Berry C."/>
            <person name="Palma L."/>
            <person name="Ormskirk M."/>
            <person name="Cox M.O."/>
        </authorList>
    </citation>
    <scope>NUCLEOTIDE SEQUENCE [LARGE SCALE GENOMIC DNA]</scope>
    <source>
        <strain evidence="2 3">1821L</strain>
    </source>
</reference>
<dbReference type="Pfam" id="PF14206">
    <property type="entry name" value="Cys_rich_CPCC"/>
    <property type="match status" value="1"/>
</dbReference>
<accession>A0A518V891</accession>
<feature type="domain" description="Cysteine-rich CPCC" evidence="1">
    <location>
        <begin position="4"/>
        <end position="27"/>
    </location>
</feature>
<evidence type="ECO:0000259" key="1">
    <source>
        <dbReference type="Pfam" id="PF14206"/>
    </source>
</evidence>
<organism evidence="2 3">
    <name type="scientific">Brevibacillus laterosporus</name>
    <name type="common">Bacillus laterosporus</name>
    <dbReference type="NCBI Taxonomy" id="1465"/>
    <lineage>
        <taxon>Bacteria</taxon>
        <taxon>Bacillati</taxon>
        <taxon>Bacillota</taxon>
        <taxon>Bacilli</taxon>
        <taxon>Bacillales</taxon>
        <taxon>Paenibacillaceae</taxon>
        <taxon>Brevibacillus</taxon>
    </lineage>
</organism>
<dbReference type="OrthoDB" id="1456570at2"/>